<evidence type="ECO:0000313" key="5">
    <source>
        <dbReference type="Proteomes" id="UP000229307"/>
    </source>
</evidence>
<evidence type="ECO:0000313" key="4">
    <source>
        <dbReference type="EMBL" id="PIZ15753.1"/>
    </source>
</evidence>
<dbReference type="InterPro" id="IPR022385">
    <property type="entry name" value="Rhs_assc_core"/>
</dbReference>
<dbReference type="PANTHER" id="PTHR32305:SF15">
    <property type="entry name" value="PROTEIN RHSA-RELATED"/>
    <property type="match status" value="1"/>
</dbReference>
<dbReference type="SUPFAM" id="SSF55166">
    <property type="entry name" value="Hedgehog/DD-peptidase"/>
    <property type="match status" value="1"/>
</dbReference>
<dbReference type="InterPro" id="IPR009045">
    <property type="entry name" value="Zn_M74/Hedgehog-like"/>
</dbReference>
<dbReference type="Gene3D" id="2.180.10.10">
    <property type="entry name" value="RHS repeat-associated core"/>
    <property type="match status" value="1"/>
</dbReference>
<dbReference type="Proteomes" id="UP000229307">
    <property type="component" value="Unassembled WGS sequence"/>
</dbReference>
<sequence length="257" mass="29162">MSEILETDGSGNVVTEYLNGAGEILGKIRYLPSGIKQVWYYLHDGLGSTTYLLDNYGNIVNTYYYEPFGKCWNVSHDPGKNTRFTGKEYEEDVGLYYFANRWYDPDAGRFVTKDPAEEEILKPLTINRYIYALNNPINFTDPTGEKVKYGKYQISDKGTRERLDKLDELIGNKDIIITDGDRAKNAGYGVKDSYHKKGRAADIYVPGMPVNEIAKKAAEAGFNGICTYDDGHVHVDTRDKIWNGHNGKTIQNPGWRR</sequence>
<proteinExistence type="predicted"/>
<dbReference type="PANTHER" id="PTHR32305">
    <property type="match status" value="1"/>
</dbReference>
<organism evidence="4 5">
    <name type="scientific">Candidatus Desantisbacteria bacterium CG_4_10_14_0_8_um_filter_48_22</name>
    <dbReference type="NCBI Taxonomy" id="1974543"/>
    <lineage>
        <taxon>Bacteria</taxon>
        <taxon>Candidatus Desantisiibacteriota</taxon>
    </lineage>
</organism>
<comment type="caution">
    <text evidence="4">The sequence shown here is derived from an EMBL/GenBank/DDBJ whole genome shotgun (WGS) entry which is preliminary data.</text>
</comment>
<evidence type="ECO:0000259" key="2">
    <source>
        <dbReference type="Pfam" id="PF08291"/>
    </source>
</evidence>
<gene>
    <name evidence="4" type="ORF">COY52_08915</name>
</gene>
<dbReference type="InterPro" id="IPR013230">
    <property type="entry name" value="Peptidase_M15A_C"/>
</dbReference>
<accession>A0A2M7S8U7</accession>
<dbReference type="NCBIfam" id="TIGR03696">
    <property type="entry name" value="Rhs_assc_core"/>
    <property type="match status" value="1"/>
</dbReference>
<feature type="domain" description="Peptidase M15A C-terminal" evidence="2">
    <location>
        <begin position="162"/>
        <end position="236"/>
    </location>
</feature>
<dbReference type="InterPro" id="IPR050708">
    <property type="entry name" value="T6SS_VgrG/RHS"/>
</dbReference>
<dbReference type="AlphaFoldDB" id="A0A2M7S8U7"/>
<reference evidence="5" key="1">
    <citation type="submission" date="2017-09" db="EMBL/GenBank/DDBJ databases">
        <title>Depth-based differentiation of microbial function through sediment-hosted aquifers and enrichment of novel symbionts in the deep terrestrial subsurface.</title>
        <authorList>
            <person name="Probst A.J."/>
            <person name="Ladd B."/>
            <person name="Jarett J.K."/>
            <person name="Geller-Mcgrath D.E."/>
            <person name="Sieber C.M.K."/>
            <person name="Emerson J.B."/>
            <person name="Anantharaman K."/>
            <person name="Thomas B.C."/>
            <person name="Malmstrom R."/>
            <person name="Stieglmeier M."/>
            <person name="Klingl A."/>
            <person name="Woyke T."/>
            <person name="Ryan C.M."/>
            <person name="Banfield J.F."/>
        </authorList>
    </citation>
    <scope>NUCLEOTIDE SEQUENCE [LARGE SCALE GENOMIC DNA]</scope>
</reference>
<dbReference type="Pfam" id="PF08291">
    <property type="entry name" value="Peptidase_M15_3"/>
    <property type="match status" value="1"/>
</dbReference>
<dbReference type="Gene3D" id="3.30.1380.10">
    <property type="match status" value="1"/>
</dbReference>
<keyword evidence="1" id="KW-0677">Repeat</keyword>
<evidence type="ECO:0000256" key="1">
    <source>
        <dbReference type="ARBA" id="ARBA00022737"/>
    </source>
</evidence>
<dbReference type="EMBL" id="PFMR01000235">
    <property type="protein sequence ID" value="PIZ15753.1"/>
    <property type="molecule type" value="Genomic_DNA"/>
</dbReference>
<evidence type="ECO:0000259" key="3">
    <source>
        <dbReference type="Pfam" id="PF25023"/>
    </source>
</evidence>
<dbReference type="InterPro" id="IPR056823">
    <property type="entry name" value="TEN-like_YD-shell"/>
</dbReference>
<name>A0A2M7S8U7_9BACT</name>
<dbReference type="Pfam" id="PF25023">
    <property type="entry name" value="TEN_YD-shell"/>
    <property type="match status" value="1"/>
</dbReference>
<protein>
    <submittedName>
        <fullName evidence="4">Uncharacterized protein</fullName>
    </submittedName>
</protein>
<feature type="domain" description="Teneurin-like YD-shell" evidence="3">
    <location>
        <begin position="37"/>
        <end position="137"/>
    </location>
</feature>